<feature type="compositionally biased region" description="Polar residues" evidence="1">
    <location>
        <begin position="2597"/>
        <end position="2613"/>
    </location>
</feature>
<reference evidence="2" key="1">
    <citation type="submission" date="2019-11" db="EMBL/GenBank/DDBJ databases">
        <title>Leishmania tarentolae CDS.</title>
        <authorList>
            <person name="Goto Y."/>
            <person name="Yamagishi J."/>
        </authorList>
    </citation>
    <scope>NUCLEOTIDE SEQUENCE [LARGE SCALE GENOMIC DNA]</scope>
    <source>
        <strain evidence="2">Parrot Tar II</strain>
    </source>
</reference>
<feature type="compositionally biased region" description="Low complexity" evidence="1">
    <location>
        <begin position="2122"/>
        <end position="2132"/>
    </location>
</feature>
<feature type="compositionally biased region" description="Low complexity" evidence="1">
    <location>
        <begin position="1295"/>
        <end position="1308"/>
    </location>
</feature>
<feature type="region of interest" description="Disordered" evidence="1">
    <location>
        <begin position="2597"/>
        <end position="2662"/>
    </location>
</feature>
<feature type="region of interest" description="Disordered" evidence="1">
    <location>
        <begin position="1571"/>
        <end position="1590"/>
    </location>
</feature>
<feature type="region of interest" description="Disordered" evidence="1">
    <location>
        <begin position="2826"/>
        <end position="2854"/>
    </location>
</feature>
<feature type="compositionally biased region" description="Basic and acidic residues" evidence="1">
    <location>
        <begin position="948"/>
        <end position="968"/>
    </location>
</feature>
<feature type="compositionally biased region" description="Basic and acidic residues" evidence="1">
    <location>
        <begin position="1"/>
        <end position="12"/>
    </location>
</feature>
<feature type="compositionally biased region" description="Polar residues" evidence="1">
    <location>
        <begin position="2946"/>
        <end position="2960"/>
    </location>
</feature>
<feature type="region of interest" description="Disordered" evidence="1">
    <location>
        <begin position="2029"/>
        <end position="2053"/>
    </location>
</feature>
<feature type="compositionally biased region" description="Low complexity" evidence="1">
    <location>
        <begin position="2741"/>
        <end position="2753"/>
    </location>
</feature>
<feature type="compositionally biased region" description="Basic residues" evidence="1">
    <location>
        <begin position="2305"/>
        <end position="2315"/>
    </location>
</feature>
<feature type="compositionally biased region" description="Low complexity" evidence="1">
    <location>
        <begin position="2038"/>
        <end position="2053"/>
    </location>
</feature>
<feature type="region of interest" description="Disordered" evidence="1">
    <location>
        <begin position="2946"/>
        <end position="2975"/>
    </location>
</feature>
<feature type="region of interest" description="Disordered" evidence="1">
    <location>
        <begin position="2285"/>
        <end position="2367"/>
    </location>
</feature>
<organism evidence="2 3">
    <name type="scientific">Leishmania tarentolae</name>
    <name type="common">Sauroleishmania tarentolae</name>
    <dbReference type="NCBI Taxonomy" id="5689"/>
    <lineage>
        <taxon>Eukaryota</taxon>
        <taxon>Discoba</taxon>
        <taxon>Euglenozoa</taxon>
        <taxon>Kinetoplastea</taxon>
        <taxon>Metakinetoplastina</taxon>
        <taxon>Trypanosomatida</taxon>
        <taxon>Trypanosomatidae</taxon>
        <taxon>Leishmaniinae</taxon>
        <taxon>Leishmania</taxon>
        <taxon>lizard Leishmania</taxon>
    </lineage>
</organism>
<feature type="compositionally biased region" description="Low complexity" evidence="1">
    <location>
        <begin position="2761"/>
        <end position="2795"/>
    </location>
</feature>
<keyword evidence="3" id="KW-1185">Reference proteome</keyword>
<feature type="region of interest" description="Disordered" evidence="1">
    <location>
        <begin position="1731"/>
        <end position="1766"/>
    </location>
</feature>
<evidence type="ECO:0000256" key="1">
    <source>
        <dbReference type="SAM" id="MobiDB-lite"/>
    </source>
</evidence>
<feature type="region of interest" description="Disordered" evidence="1">
    <location>
        <begin position="1808"/>
        <end position="1869"/>
    </location>
</feature>
<feature type="region of interest" description="Disordered" evidence="1">
    <location>
        <begin position="1464"/>
        <end position="1500"/>
    </location>
</feature>
<comment type="caution">
    <text evidence="2">The sequence shown here is derived from an EMBL/GenBank/DDBJ whole genome shotgun (WGS) entry which is preliminary data.</text>
</comment>
<feature type="region of interest" description="Disordered" evidence="1">
    <location>
        <begin position="1271"/>
        <end position="1336"/>
    </location>
</feature>
<feature type="compositionally biased region" description="Low complexity" evidence="1">
    <location>
        <begin position="3282"/>
        <end position="3294"/>
    </location>
</feature>
<feature type="compositionally biased region" description="Low complexity" evidence="1">
    <location>
        <begin position="132"/>
        <end position="147"/>
    </location>
</feature>
<feature type="compositionally biased region" description="Polar residues" evidence="1">
    <location>
        <begin position="1839"/>
        <end position="1852"/>
    </location>
</feature>
<accession>A0A640K8P9</accession>
<sequence length="3306" mass="338613">MERHTRNVKRADGVAVSGPRPVQATRRPTTPVGGASVRRCHSRSCFPEWNTTNQRASSSTSGNGVTVGGAHPDAESTGAAVSVDASKAFSIERHSSSTVLTSALPHSVPSAAAAPLAKPRRDMGEPSSPRDSPGCTSSLSASTSMPSNATHDRPPTPAKPLKRNGQVPQRAFSGQPSPHSGTEDTSRVSHGRHERPARLCRLSGENLNGSADFLSGSGSRIGCAAAAGDDAAKGGSAGRHSGGRTTTSPLVSVPTGTGAKDGAKALLIPAPPAVAEAGASSLLSLPDVGDRSRTDSHASAYHGCGTTQLPGCLAGVQPARLGNGGAGNEGSGDAGHAELSFVSRGVLSSFFSRCPSLMSNANAGSPSGGTAKRFLAGRPLALAHLTSQSASLTSANATACVNMTASSASSHTEPTIAVSNSTAVMALTSATSTGTEAMPWLVDVDAKAPEMTSVDEPPHLVLSRRLTPLTSNRPVTTGAAATTSIVYTTTSDYESISEPVLTTNTTGSSGTPTKRQDFTFQRSVCPVTVGASTVITTATDCRVGSTPSDAMHAITESAAVAAMRNASDTAPCSVLEPLTSPSLPKGMVRRYCQGHSGGMSRQGCDGAQLCHHQCGSLEVIASTTSMLPAFKTHSQRPFSADVRTMIQNTDQLSSAQPLQQSHPADVVVTKESDSVVGMPALSGCPALAHLTEIPPPTFAAPLRPLTISSLSSECSLCTLNSPIVSRPASMALLSALHGEPAMREAIEDVHCGQQVPIMVQCAAAASPPCMCYDQQHSISKDGAASEAAVLEVGGRGTGSAHLRRTTIACTMRAGDGGGPPYDEPTTLSSRDVAEIDEGEEVRTGSDATLVVEGGGSRLLEGKAVPLLDCDTRNGDRKEDAASHRPAALHSQSQLSLDFALFPQTTPLQLAISTVPCKVLPSASAAGEQGWLTLFAEPPFAVPWAAKEPPADLNKDGRESTAEASREDAPLGEDTEDAAILSSATTSSAQFGSGVSTTHLSSRLHASLPESSSARTLSPSLAGAERGLQRHAGTTPPPAFLSNTAVMPALAACASSPNSADVANRAKDAAAAKTMPPSSSSARPLSELELTTARHTGAGWPVPVTSVNHEPRLCMSSSDISSLESKAGRLLCSSVPLSVPTMSLISMTQLPSNSTTVLLHVQELATLQVPSAHPCGTEGACKTVSPVSVSSAASLPLLTWGAATECSTAGASLPPPSPSTESDNAPVVSPALNDTAPLSPLPASLGDGSKVVLAAARHRRTLAALEVGSSWTRCTSSPSLSAAAEPSDDATTTWVTPQSSSTTAAAVPTPNAPPRPGMLSSLSPPPPSRSTGGASSLAAHGLRPFKTASAHRFFSSSEGSSSDVSGFTLAHRFLLCSRCVLDTSAIPRPPLHRGAIVATEGVAAAAAAADSSADVPGDDVAEAVRSNNGQDAPQKHDSFAVTEGVKEDERASTIHEGVVATVSTEAGGAAQNLPKTLTTERSLPASRGNGTGGSSGTERPWLDSLTSMTTSASDDPLHVAMSVYSSSKDSSVTPSQRALMDGEDCAPEHGSASKRLSQLAITRLVLLSQRTSSSETSLMMTPPTEADASAEGRATVVDTLTLTSTKDASLHGDASRTMLCADGAVYTNVSLLARDGTPVGPSSCVSSVDNQCGSGDSYTTADIAPTVPSETALGTATDVPVQLSQSSTVLVQTAIPADVGSTLFDDTGSGSRALLGGIARCVLHDAKDGTCPPRVPSIGAERQQHPQRAAPALGSNGSHADTIGMPNRAQIPLDTNALAANLSHETDENTGAVAEVLASSAAAASPLSVAKEDPNAASSSQLPTPAPSARSYSAPVETTAAGSHSVGSVSISTGGRDAGNTHAKNLCGSPSQPLPLSAVMVSSSYKGIAAASGRQLQRHESSTRSSRALRSTFLACVQGKVKRWAIGVLRRHRQSRSSGGRPDTEKGGMDCQASSSSQALPLHARTGGDRNCPPSAWKELEVKEVRPLYAGQGQQAYNLFQSGVRAAMSKGLGASPLLLPARPIVSAAPVPLEAPRPGSRCNRSSRNSSSMSRSPVIHTGAQALLFYSVLGNGVTNDDSGAHTGEVPCRTSGGVARAAVRRRRSSAIAGGDDTDTPGCERATDSTTTSGSSASQRIRHVVPPASSTVMSPVGAQNSVTLPPVAAQRNTFRTTPLSRHTFLSVLSGTAAPKPHAAGRADKILPTSPMPDVSGCPMTTKTVSMRPPSGDQLTRWTSTLRAPDSTAPSLPTMITSSSLSSSLLAAHPSGSSSAASATAFSLLSPEPKYAPTATHAASSTYTSVPTPRLLGRRLRYRRSTGGRDDPLGGSADHQKLKAGGSDQPLHHSSHLVATPPLSLAPPPQQSSCAPASTRGHVNGCYGNDPIAIPSMNRREVKAATSEGLGSNAVVVLDAAHRSAVHTPLSPSALHFIPAVPHIITETSCGITGGGHSLSADGSPLDPLAARGRRHAPSEKTELKGAVHDRVPLRSVRPPTAMPVSKVTSLSAITSTITTSTPYSLSSTDMGGGRFKRGAVGDVATSDAPENGTCGILLNGTVALVHWRRSRTNSFDSGSPTSDHVRPEDAVNVCGDKLNVATTTTSPHVTAQSFAPSPCSPFTGSVPRAHRSSDSIADGGEGSVSRGSMITASASSTGADDCSPDDGAANENAATPLSAAPLMASASCSPPPPLLSCEASPALFQLSSPLIFHRDRNGSVLSDGIPALTLDNNEQSLRLSPPKQLRSSVSQHQKQQQQERAVPLPAPPDSPARSSRALSQTSASAAIPSPSAASASHHGAHATAQTTAPGGAYTLVCSGNGCATGVGARSLSTRGHNAFDSSSSTDNLTASPPGAARPSPNLPPIRCSHSKASCPSLSPHLSGSECDVAEPVPLCDASGSGTRSGSSILGGGRSARTSFELPSCTLSSLLYIPPELRRGPQWRHLKQHFRGFKISSPSPSATASYHSSRVSAAPRGLSHRQATPSLSPSSAVLLVASGVGAHPTPTASATGRRRISDGVMMDAVGGRRISHSFKENRRYKTLSCQGIGMRPLDDANEFSLVSAINNATVTAVMPEWPGGNNTSNPAVSRACSCSRASDILLTTETAAGPMVGAHMSCRSSFDAVYVSHDGEENGDTAAVTAAAGLCLPSRLLPHPTHERCSALFNEHVDDGRRSNMTTVLVQRSADFDEGNACLDRGGGDTETGASTPALPRGIRSLSLSSAEAMTDSPTMRQGHFLSTIAFDSNTTGCREWFQGVTSQTGEQGSRRRSTPTESFHSIVSGATSGPEGWVLHSSHPSSTTPTQTMTKNSVSHMPPT</sequence>
<feature type="region of interest" description="Disordered" evidence="1">
    <location>
        <begin position="2187"/>
        <end position="2208"/>
    </location>
</feature>
<protein>
    <submittedName>
        <fullName evidence="2">Uncharacterized protein</fullName>
    </submittedName>
</protein>
<dbReference type="VEuPathDB" id="TriTrypDB:LtaPh_0607500"/>
<dbReference type="Proteomes" id="UP000419144">
    <property type="component" value="Unassembled WGS sequence"/>
</dbReference>
<dbReference type="EMBL" id="BLBS01000007">
    <property type="protein sequence ID" value="GET85940.1"/>
    <property type="molecule type" value="Genomic_DNA"/>
</dbReference>
<feature type="region of interest" description="Disordered" evidence="1">
    <location>
        <begin position="1929"/>
        <end position="1970"/>
    </location>
</feature>
<feature type="compositionally biased region" description="Basic and acidic residues" evidence="1">
    <location>
        <begin position="869"/>
        <end position="882"/>
    </location>
</feature>
<feature type="region of interest" description="Disordered" evidence="1">
    <location>
        <begin position="945"/>
        <end position="973"/>
    </location>
</feature>
<proteinExistence type="predicted"/>
<feature type="region of interest" description="Disordered" evidence="1">
    <location>
        <begin position="869"/>
        <end position="888"/>
    </location>
</feature>
<feature type="region of interest" description="Disordered" evidence="1">
    <location>
        <begin position="228"/>
        <end position="255"/>
    </location>
</feature>
<name>A0A640K8P9_LEITA</name>
<feature type="region of interest" description="Disordered" evidence="1">
    <location>
        <begin position="1"/>
        <end position="79"/>
    </location>
</feature>
<gene>
    <name evidence="2" type="ORF">LtaPh_0607500</name>
</gene>
<feature type="region of interest" description="Disordered" evidence="1">
    <location>
        <begin position="2080"/>
        <end position="2134"/>
    </location>
</feature>
<feature type="region of interest" description="Disordered" evidence="1">
    <location>
        <begin position="1207"/>
        <end position="1244"/>
    </location>
</feature>
<feature type="compositionally biased region" description="Polar residues" evidence="1">
    <location>
        <begin position="3261"/>
        <end position="3273"/>
    </location>
</feature>
<feature type="region of interest" description="Disordered" evidence="1">
    <location>
        <begin position="3247"/>
        <end position="3306"/>
    </location>
</feature>
<feature type="region of interest" description="Disordered" evidence="1">
    <location>
        <begin position="110"/>
        <end position="194"/>
    </location>
</feature>
<dbReference type="OrthoDB" id="267971at2759"/>
<feature type="region of interest" description="Disordered" evidence="1">
    <location>
        <begin position="1064"/>
        <end position="1085"/>
    </location>
</feature>
<evidence type="ECO:0000313" key="2">
    <source>
        <dbReference type="EMBL" id="GET85940.1"/>
    </source>
</evidence>
<feature type="compositionally biased region" description="Polar residues" evidence="1">
    <location>
        <begin position="2635"/>
        <end position="2648"/>
    </location>
</feature>
<evidence type="ECO:0000313" key="3">
    <source>
        <dbReference type="Proteomes" id="UP000419144"/>
    </source>
</evidence>
<feature type="region of interest" description="Disordered" evidence="1">
    <location>
        <begin position="2722"/>
        <end position="2795"/>
    </location>
</feature>
<feature type="compositionally biased region" description="Low complexity" evidence="1">
    <location>
        <begin position="1275"/>
        <end position="1284"/>
    </location>
</feature>
<feature type="compositionally biased region" description="Low complexity" evidence="1">
    <location>
        <begin position="2285"/>
        <end position="2298"/>
    </location>
</feature>
<feature type="compositionally biased region" description="Polar residues" evidence="1">
    <location>
        <begin position="3295"/>
        <end position="3306"/>
    </location>
</feature>
<feature type="compositionally biased region" description="Polar residues" evidence="1">
    <location>
        <begin position="2826"/>
        <end position="2840"/>
    </location>
</feature>